<reference evidence="5 6" key="1">
    <citation type="submission" date="2019-03" db="EMBL/GenBank/DDBJ databases">
        <title>Metabolic potential of uncultured bacteria and archaea associated with petroleum seepage in deep-sea sediments.</title>
        <authorList>
            <person name="Dong X."/>
            <person name="Hubert C."/>
        </authorList>
    </citation>
    <scope>NUCLEOTIDE SEQUENCE [LARGE SCALE GENOMIC DNA]</scope>
    <source>
        <strain evidence="5">E29_bin36</strain>
    </source>
</reference>
<sequence>FESAIEAGEDEGLRGARDRRIISTVLDFWRKPIREIMVPRMEMVVSPVDVSYEEIARLLADTGHSRIPVYEGNVDNIKGVVVAVDLLEKKGWDAKKVMRSVTFVPEEKSCASLLDELKKDYTHMAIVVDEYGGTSGLVGLEDLVEELIGEIRDEHDKELRRFRKVARRTILADGSARIVDIEKHFHINLPKGEYETIGGLLIENAGKIPKVGRIFKFGQVTVVVLDSSDRKVDKVRIRVS</sequence>
<evidence type="ECO:0000259" key="4">
    <source>
        <dbReference type="PROSITE" id="PS51371"/>
    </source>
</evidence>
<dbReference type="FunFam" id="3.10.580.10:FF:000002">
    <property type="entry name" value="Magnesium/cobalt efflux protein CorC"/>
    <property type="match status" value="1"/>
</dbReference>
<comment type="caution">
    <text evidence="5">The sequence shown here is derived from an EMBL/GenBank/DDBJ whole genome shotgun (WGS) entry which is preliminary data.</text>
</comment>
<dbReference type="PANTHER" id="PTHR22777:SF17">
    <property type="entry name" value="UPF0053 PROTEIN SLL0260"/>
    <property type="match status" value="1"/>
</dbReference>
<feature type="domain" description="CBS" evidence="4">
    <location>
        <begin position="97"/>
        <end position="154"/>
    </location>
</feature>
<dbReference type="SMART" id="SM01091">
    <property type="entry name" value="CorC_HlyC"/>
    <property type="match status" value="1"/>
</dbReference>
<dbReference type="InterPro" id="IPR016169">
    <property type="entry name" value="FAD-bd_PCMH_sub2"/>
</dbReference>
<protein>
    <submittedName>
        <fullName evidence="5">HlyC/CorC family transporter</fullName>
    </submittedName>
</protein>
<dbReference type="Pfam" id="PF03471">
    <property type="entry name" value="CorC_HlyC"/>
    <property type="match status" value="1"/>
</dbReference>
<name>A0A523XGH5_UNCT6</name>
<dbReference type="PROSITE" id="PS51371">
    <property type="entry name" value="CBS"/>
    <property type="match status" value="2"/>
</dbReference>
<evidence type="ECO:0000256" key="3">
    <source>
        <dbReference type="PROSITE-ProRule" id="PRU00703"/>
    </source>
</evidence>
<dbReference type="GO" id="GO:0050660">
    <property type="term" value="F:flavin adenine dinucleotide binding"/>
    <property type="evidence" value="ECO:0007669"/>
    <property type="project" value="InterPro"/>
</dbReference>
<feature type="non-terminal residue" evidence="5">
    <location>
        <position position="1"/>
    </location>
</feature>
<dbReference type="CDD" id="cd04590">
    <property type="entry name" value="CBS_pair_CorC_HlyC_assoc"/>
    <property type="match status" value="1"/>
</dbReference>
<evidence type="ECO:0000313" key="6">
    <source>
        <dbReference type="Proteomes" id="UP000315534"/>
    </source>
</evidence>
<gene>
    <name evidence="5" type="ORF">E3J38_08635</name>
</gene>
<dbReference type="EMBL" id="SOIP01000494">
    <property type="protein sequence ID" value="TET78382.1"/>
    <property type="molecule type" value="Genomic_DNA"/>
</dbReference>
<evidence type="ECO:0000256" key="1">
    <source>
        <dbReference type="ARBA" id="ARBA00022737"/>
    </source>
</evidence>
<dbReference type="GO" id="GO:0005886">
    <property type="term" value="C:plasma membrane"/>
    <property type="evidence" value="ECO:0007669"/>
    <property type="project" value="TreeGrafter"/>
</dbReference>
<keyword evidence="1" id="KW-0677">Repeat</keyword>
<dbReference type="InterPro" id="IPR046342">
    <property type="entry name" value="CBS_dom_sf"/>
</dbReference>
<dbReference type="SUPFAM" id="SSF54631">
    <property type="entry name" value="CBS-domain pair"/>
    <property type="match status" value="1"/>
</dbReference>
<dbReference type="InterPro" id="IPR000644">
    <property type="entry name" value="CBS_dom"/>
</dbReference>
<dbReference type="Gene3D" id="3.10.580.10">
    <property type="entry name" value="CBS-domain"/>
    <property type="match status" value="1"/>
</dbReference>
<evidence type="ECO:0000256" key="2">
    <source>
        <dbReference type="ARBA" id="ARBA00023122"/>
    </source>
</evidence>
<feature type="domain" description="CBS" evidence="4">
    <location>
        <begin position="37"/>
        <end position="96"/>
    </location>
</feature>
<dbReference type="PANTHER" id="PTHR22777">
    <property type="entry name" value="HEMOLYSIN-RELATED"/>
    <property type="match status" value="1"/>
</dbReference>
<dbReference type="SUPFAM" id="SSF56176">
    <property type="entry name" value="FAD-binding/transporter-associated domain-like"/>
    <property type="match status" value="1"/>
</dbReference>
<proteinExistence type="predicted"/>
<dbReference type="Gene3D" id="3.30.465.10">
    <property type="match status" value="1"/>
</dbReference>
<keyword evidence="2 3" id="KW-0129">CBS domain</keyword>
<dbReference type="InterPro" id="IPR005170">
    <property type="entry name" value="Transptr-assoc_dom"/>
</dbReference>
<accession>A0A523XGH5</accession>
<dbReference type="Pfam" id="PF00571">
    <property type="entry name" value="CBS"/>
    <property type="match status" value="2"/>
</dbReference>
<evidence type="ECO:0000313" key="5">
    <source>
        <dbReference type="EMBL" id="TET78382.1"/>
    </source>
</evidence>
<dbReference type="AlphaFoldDB" id="A0A523XGH5"/>
<dbReference type="InterPro" id="IPR036318">
    <property type="entry name" value="FAD-bd_PCMH-like_sf"/>
</dbReference>
<organism evidence="5 6">
    <name type="scientific">candidate division TA06 bacterium</name>
    <dbReference type="NCBI Taxonomy" id="2250710"/>
    <lineage>
        <taxon>Bacteria</taxon>
        <taxon>Bacteria division TA06</taxon>
    </lineage>
</organism>
<dbReference type="InterPro" id="IPR044751">
    <property type="entry name" value="Ion_transp-like_CBS"/>
</dbReference>
<dbReference type="Proteomes" id="UP000315534">
    <property type="component" value="Unassembled WGS sequence"/>
</dbReference>